<evidence type="ECO:0000313" key="2">
    <source>
        <dbReference type="EMBL" id="WWC84201.1"/>
    </source>
</evidence>
<keyword evidence="1" id="KW-0812">Transmembrane</keyword>
<accession>A0ABZ2ELJ5</accession>
<feature type="transmembrane region" description="Helical" evidence="1">
    <location>
        <begin position="44"/>
        <end position="61"/>
    </location>
</feature>
<proteinExistence type="predicted"/>
<evidence type="ECO:0000256" key="1">
    <source>
        <dbReference type="SAM" id="Phobius"/>
    </source>
</evidence>
<reference evidence="3" key="1">
    <citation type="submission" date="2024-01" db="EMBL/GenBank/DDBJ databases">
        <title>Mycovorax composti gen. nov. sp. nov., a member of the family Chitinophagaceae isolated from button mushroom compost.</title>
        <authorList>
            <person name="Thai M."/>
            <person name="Bell T.L."/>
            <person name="Kertesz M.A."/>
        </authorList>
    </citation>
    <scope>NUCLEOTIDE SEQUENCE [LARGE SCALE GENOMIC DNA]</scope>
    <source>
        <strain evidence="3">C216</strain>
    </source>
</reference>
<dbReference type="Proteomes" id="UP001321305">
    <property type="component" value="Chromosome"/>
</dbReference>
<dbReference type="EMBL" id="CP144143">
    <property type="protein sequence ID" value="WWC84201.1"/>
    <property type="molecule type" value="Genomic_DNA"/>
</dbReference>
<organism evidence="2 3">
    <name type="scientific">Mycovorax composti</name>
    <dbReference type="NCBI Taxonomy" id="2962693"/>
    <lineage>
        <taxon>Bacteria</taxon>
        <taxon>Pseudomonadati</taxon>
        <taxon>Bacteroidota</taxon>
        <taxon>Chitinophagia</taxon>
        <taxon>Chitinophagales</taxon>
        <taxon>Chitinophagaceae</taxon>
        <taxon>Mycovorax</taxon>
    </lineage>
</organism>
<gene>
    <name evidence="2" type="ORF">PIECOFPK_01934</name>
</gene>
<evidence type="ECO:0000313" key="3">
    <source>
        <dbReference type="Proteomes" id="UP001321305"/>
    </source>
</evidence>
<keyword evidence="3" id="KW-1185">Reference proteome</keyword>
<protein>
    <submittedName>
        <fullName evidence="2">Uncharacterized protein</fullName>
    </submittedName>
</protein>
<sequence length="83" mass="9190">MPLGDGKGEYDTDATRYNELFITAKPKTINKGLLQAGKKFFDEAFLQGSTVVMLLNLCALIRSRILVPSRHCKSTSSPMPLPF</sequence>
<keyword evidence="1" id="KW-0472">Membrane</keyword>
<keyword evidence="1" id="KW-1133">Transmembrane helix</keyword>
<name>A0ABZ2ELJ5_9BACT</name>